<comment type="cofactor">
    <cofactor evidence="2">
        <name>Mg(2+)</name>
        <dbReference type="ChEBI" id="CHEBI:18420"/>
    </cofactor>
</comment>
<keyword evidence="7" id="KW-0460">Magnesium</keyword>
<accession>A0A183V6D3</accession>
<feature type="domain" description="PAP-associated" evidence="10">
    <location>
        <begin position="336"/>
        <end position="395"/>
    </location>
</feature>
<feature type="compositionally biased region" description="Basic and acidic residues" evidence="9">
    <location>
        <begin position="1"/>
        <end position="14"/>
    </location>
</feature>
<comment type="similarity">
    <text evidence="8">Belongs to the DNA polymerase type-B-like family. GLD2 subfamily.</text>
</comment>
<evidence type="ECO:0000313" key="13">
    <source>
        <dbReference type="Proteomes" id="UP000050794"/>
    </source>
</evidence>
<dbReference type="InterPro" id="IPR043519">
    <property type="entry name" value="NT_sf"/>
</dbReference>
<feature type="compositionally biased region" description="Polar residues" evidence="9">
    <location>
        <begin position="70"/>
        <end position="81"/>
    </location>
</feature>
<protein>
    <submittedName>
        <fullName evidence="14">PAP-associated domain-containing protein</fullName>
    </submittedName>
</protein>
<dbReference type="GO" id="GO:0031123">
    <property type="term" value="P:RNA 3'-end processing"/>
    <property type="evidence" value="ECO:0007669"/>
    <property type="project" value="TreeGrafter"/>
</dbReference>
<dbReference type="Gene3D" id="1.10.1410.10">
    <property type="match status" value="1"/>
</dbReference>
<dbReference type="PANTHER" id="PTHR12271">
    <property type="entry name" value="POLY A POLYMERASE CID PAP -RELATED"/>
    <property type="match status" value="1"/>
</dbReference>
<organism evidence="13 14">
    <name type="scientific">Toxocara canis</name>
    <name type="common">Canine roundworm</name>
    <dbReference type="NCBI Taxonomy" id="6265"/>
    <lineage>
        <taxon>Eukaryota</taxon>
        <taxon>Metazoa</taxon>
        <taxon>Ecdysozoa</taxon>
        <taxon>Nematoda</taxon>
        <taxon>Chromadorea</taxon>
        <taxon>Rhabditida</taxon>
        <taxon>Spirurina</taxon>
        <taxon>Ascaridomorpha</taxon>
        <taxon>Ascaridoidea</taxon>
        <taxon>Toxocaridae</taxon>
        <taxon>Toxocara</taxon>
    </lineage>
</organism>
<dbReference type="Pfam" id="PF22600">
    <property type="entry name" value="MTPAP-like_central"/>
    <property type="match status" value="1"/>
</dbReference>
<dbReference type="SUPFAM" id="SSF81301">
    <property type="entry name" value="Nucleotidyltransferase"/>
    <property type="match status" value="1"/>
</dbReference>
<evidence type="ECO:0000256" key="2">
    <source>
        <dbReference type="ARBA" id="ARBA00001946"/>
    </source>
</evidence>
<evidence type="ECO:0000256" key="1">
    <source>
        <dbReference type="ARBA" id="ARBA00001936"/>
    </source>
</evidence>
<evidence type="ECO:0000256" key="8">
    <source>
        <dbReference type="ARBA" id="ARBA00038491"/>
    </source>
</evidence>
<evidence type="ECO:0000259" key="11">
    <source>
        <dbReference type="Pfam" id="PF22600"/>
    </source>
</evidence>
<evidence type="ECO:0000256" key="6">
    <source>
        <dbReference type="ARBA" id="ARBA00022723"/>
    </source>
</evidence>
<evidence type="ECO:0000256" key="3">
    <source>
        <dbReference type="ARBA" id="ARBA00004496"/>
    </source>
</evidence>
<dbReference type="GO" id="GO:0005737">
    <property type="term" value="C:cytoplasm"/>
    <property type="evidence" value="ECO:0007669"/>
    <property type="project" value="UniProtKB-SubCell"/>
</dbReference>
<evidence type="ECO:0000313" key="12">
    <source>
        <dbReference type="EMBL" id="VDM47624.1"/>
    </source>
</evidence>
<evidence type="ECO:0000256" key="7">
    <source>
        <dbReference type="ARBA" id="ARBA00022842"/>
    </source>
</evidence>
<evidence type="ECO:0000256" key="9">
    <source>
        <dbReference type="SAM" id="MobiDB-lite"/>
    </source>
</evidence>
<dbReference type="InterPro" id="IPR054708">
    <property type="entry name" value="MTPAP-like_central"/>
</dbReference>
<dbReference type="InterPro" id="IPR002058">
    <property type="entry name" value="PAP_assoc"/>
</dbReference>
<dbReference type="EMBL" id="UYWY01023481">
    <property type="protein sequence ID" value="VDM47624.1"/>
    <property type="molecule type" value="Genomic_DNA"/>
</dbReference>
<feature type="domain" description="Poly(A) RNA polymerase mitochondrial-like central palm" evidence="11">
    <location>
        <begin position="104"/>
        <end position="242"/>
    </location>
</feature>
<keyword evidence="13" id="KW-1185">Reference proteome</keyword>
<gene>
    <name evidence="12" type="ORF">TCNE_LOCUS16303</name>
</gene>
<reference evidence="12 13" key="2">
    <citation type="submission" date="2018-11" db="EMBL/GenBank/DDBJ databases">
        <authorList>
            <consortium name="Pathogen Informatics"/>
        </authorList>
    </citation>
    <scope>NUCLEOTIDE SEQUENCE [LARGE SCALE GENOMIC DNA]</scope>
</reference>
<dbReference type="Proteomes" id="UP000050794">
    <property type="component" value="Unassembled WGS sequence"/>
</dbReference>
<proteinExistence type="inferred from homology"/>
<reference evidence="14" key="1">
    <citation type="submission" date="2016-06" db="UniProtKB">
        <authorList>
            <consortium name="WormBaseParasite"/>
        </authorList>
    </citation>
    <scope>IDENTIFICATION</scope>
</reference>
<dbReference type="Gene3D" id="3.30.460.10">
    <property type="entry name" value="Beta Polymerase, domain 2"/>
    <property type="match status" value="1"/>
</dbReference>
<dbReference type="AlphaFoldDB" id="A0A183V6D3"/>
<dbReference type="GO" id="GO:0046872">
    <property type="term" value="F:metal ion binding"/>
    <property type="evidence" value="ECO:0007669"/>
    <property type="project" value="UniProtKB-KW"/>
</dbReference>
<evidence type="ECO:0000256" key="4">
    <source>
        <dbReference type="ARBA" id="ARBA00022490"/>
    </source>
</evidence>
<comment type="cofactor">
    <cofactor evidence="1">
        <name>Mn(2+)</name>
        <dbReference type="ChEBI" id="CHEBI:29035"/>
    </cofactor>
</comment>
<keyword evidence="6" id="KW-0479">Metal-binding</keyword>
<comment type="subcellular location">
    <subcellularLocation>
        <location evidence="3">Cytoplasm</location>
    </subcellularLocation>
</comment>
<evidence type="ECO:0000313" key="14">
    <source>
        <dbReference type="WBParaSite" id="TCNE_0001630401-mRNA-1"/>
    </source>
</evidence>
<sequence length="503" mass="56083">MTRYCEDAAGEGHGKAVNGNESRIRSYTLPSQGSSTPQPSSAAALLQTSFDSQSDSLSASIVHTVIPRSRSGSAQVPSSVSPGDHSTLPSSGGVRFQVSMMDVLSEEIWHLHATRMQRDITLGRKLHLRDMLYCCVSQIFPMCGLYMVGSSLNGFGTDSSDMDLCLMISHRELNQQTDAMIVLEMVRGALMKVASIREHTLIPAKVPILRLKFTNPFDEMTVDLNVNNSVAIRNTHLLYYYSLFDWRVRPLVSVIKEWAKRRGMNSANRSTFTSYSLVLMVIHYFQCGVSPPVLPSLQMLYPTRFDRRSDVCKLDMSLPLDPPPEDVWPFSETSTLSELLIGFLEYYALNYLRDAISVRLGKKVDRAVVARQRSQFNNMAQWNYICIEEPFTLSNTAHSIHSQMAFDAIKEAFVEGYKELYVNRDLHAFLNAPPIHIPAPFGSSAHLTELSVANSNRVQEAADGVANRSIQQVSFTLRKGITHRSITQIDAVPSTDSVGSNSQ</sequence>
<dbReference type="SUPFAM" id="SSF81631">
    <property type="entry name" value="PAP/OAS1 substrate-binding domain"/>
    <property type="match status" value="1"/>
</dbReference>
<dbReference type="CDD" id="cd05402">
    <property type="entry name" value="NT_PAP_TUTase"/>
    <property type="match status" value="1"/>
</dbReference>
<name>A0A183V6D3_TOXCA</name>
<feature type="region of interest" description="Disordered" evidence="9">
    <location>
        <begin position="1"/>
        <end position="43"/>
    </location>
</feature>
<evidence type="ECO:0000256" key="5">
    <source>
        <dbReference type="ARBA" id="ARBA00022679"/>
    </source>
</evidence>
<feature type="compositionally biased region" description="Low complexity" evidence="9">
    <location>
        <begin position="28"/>
        <end position="43"/>
    </location>
</feature>
<feature type="region of interest" description="Disordered" evidence="9">
    <location>
        <begin position="68"/>
        <end position="91"/>
    </location>
</feature>
<dbReference type="PANTHER" id="PTHR12271:SF40">
    <property type="entry name" value="POLY(A) RNA POLYMERASE GLD2"/>
    <property type="match status" value="1"/>
</dbReference>
<dbReference type="WBParaSite" id="TCNE_0001630401-mRNA-1">
    <property type="protein sequence ID" value="TCNE_0001630401-mRNA-1"/>
    <property type="gene ID" value="TCNE_0001630401"/>
</dbReference>
<keyword evidence="5" id="KW-0808">Transferase</keyword>
<evidence type="ECO:0000259" key="10">
    <source>
        <dbReference type="Pfam" id="PF03828"/>
    </source>
</evidence>
<dbReference type="Pfam" id="PF03828">
    <property type="entry name" value="PAP_assoc"/>
    <property type="match status" value="1"/>
</dbReference>
<dbReference type="GO" id="GO:1990817">
    <property type="term" value="F:poly(A) RNA polymerase activity"/>
    <property type="evidence" value="ECO:0007669"/>
    <property type="project" value="UniProtKB-ARBA"/>
</dbReference>
<keyword evidence="4" id="KW-0963">Cytoplasm</keyword>